<accession>A0A4R6JPI8</accession>
<organism evidence="2 3">
    <name type="scientific">Paractinoplanes brasiliensis</name>
    <dbReference type="NCBI Taxonomy" id="52695"/>
    <lineage>
        <taxon>Bacteria</taxon>
        <taxon>Bacillati</taxon>
        <taxon>Actinomycetota</taxon>
        <taxon>Actinomycetes</taxon>
        <taxon>Micromonosporales</taxon>
        <taxon>Micromonosporaceae</taxon>
        <taxon>Paractinoplanes</taxon>
    </lineage>
</organism>
<reference evidence="2 3" key="1">
    <citation type="submission" date="2019-03" db="EMBL/GenBank/DDBJ databases">
        <title>Sequencing the genomes of 1000 actinobacteria strains.</title>
        <authorList>
            <person name="Klenk H.-P."/>
        </authorList>
    </citation>
    <scope>NUCLEOTIDE SEQUENCE [LARGE SCALE GENOMIC DNA]</scope>
    <source>
        <strain evidence="2 3">DSM 43805</strain>
    </source>
</reference>
<evidence type="ECO:0000313" key="3">
    <source>
        <dbReference type="Proteomes" id="UP000294901"/>
    </source>
</evidence>
<proteinExistence type="predicted"/>
<evidence type="ECO:0000313" key="2">
    <source>
        <dbReference type="EMBL" id="TDO36716.1"/>
    </source>
</evidence>
<gene>
    <name evidence="2" type="ORF">C8E87_0297</name>
</gene>
<dbReference type="SUPFAM" id="SSF55469">
    <property type="entry name" value="FMN-dependent nitroreductase-like"/>
    <property type="match status" value="1"/>
</dbReference>
<feature type="compositionally biased region" description="Basic and acidic residues" evidence="1">
    <location>
        <begin position="102"/>
        <end position="112"/>
    </location>
</feature>
<keyword evidence="3" id="KW-1185">Reference proteome</keyword>
<dbReference type="NCBIfam" id="NF047509">
    <property type="entry name" value="Rv3131_FMN_oxido"/>
    <property type="match status" value="1"/>
</dbReference>
<feature type="region of interest" description="Disordered" evidence="1">
    <location>
        <begin position="102"/>
        <end position="127"/>
    </location>
</feature>
<dbReference type="InterPro" id="IPR000415">
    <property type="entry name" value="Nitroreductase-like"/>
</dbReference>
<dbReference type="OrthoDB" id="8156917at2"/>
<comment type="caution">
    <text evidence="2">The sequence shown here is derived from an EMBL/GenBank/DDBJ whole genome shotgun (WGS) entry which is preliminary data.</text>
</comment>
<dbReference type="RefSeq" id="WP_133871431.1">
    <property type="nucleotide sequence ID" value="NZ_BOMD01000101.1"/>
</dbReference>
<dbReference type="AlphaFoldDB" id="A0A4R6JPI8"/>
<dbReference type="Proteomes" id="UP000294901">
    <property type="component" value="Unassembled WGS sequence"/>
</dbReference>
<evidence type="ECO:0008006" key="4">
    <source>
        <dbReference type="Google" id="ProtNLM"/>
    </source>
</evidence>
<dbReference type="EMBL" id="SNWR01000001">
    <property type="protein sequence ID" value="TDO36716.1"/>
    <property type="molecule type" value="Genomic_DNA"/>
</dbReference>
<evidence type="ECO:0000256" key="1">
    <source>
        <dbReference type="SAM" id="MobiDB-lite"/>
    </source>
</evidence>
<sequence>MRTDPLAQAAVFSGQAPSLHNSQPWHWIHAGETLDLRLEPRRVLPITDPDARLAILSCGAALHHAGLSLGASGYRFEVTRMPDDKDPDLLARIVLGAKAPADHDATRLERQVSHRRTDRRNPPSSPLDLHRVRTIQQAVVGEGADLALLLPPQVFALAEAAEAAHAVQADDPGWQVEVADWVGTPRRDGTGIPASALPDDRCLLTAPARALRRAGADLIAATHHHAAVFTVLASATDDPAGWLLAGEGLSAGWLTATALNVAVLPLSIVTEVARSRDAIRQLLGWDGFPQLVLRLATASSQPPPPTPRLRTSDFITYAAPNVPPPGDFRPCP</sequence>
<dbReference type="Gene3D" id="3.40.109.10">
    <property type="entry name" value="NADH Oxidase"/>
    <property type="match status" value="1"/>
</dbReference>
<dbReference type="GO" id="GO:0016491">
    <property type="term" value="F:oxidoreductase activity"/>
    <property type="evidence" value="ECO:0007669"/>
    <property type="project" value="InterPro"/>
</dbReference>
<protein>
    <recommendedName>
        <fullName evidence="4">Nitroreductase family protein</fullName>
    </recommendedName>
</protein>
<name>A0A4R6JPI8_9ACTN</name>